<evidence type="ECO:0000256" key="16">
    <source>
        <dbReference type="SAM" id="MobiDB-lite"/>
    </source>
</evidence>
<keyword evidence="15" id="KW-0820">tRNA-binding</keyword>
<evidence type="ECO:0000256" key="14">
    <source>
        <dbReference type="ARBA" id="ARBA00023136"/>
    </source>
</evidence>
<sequence>MKRMLINATHDEEIRVAMVDGQRLYDFDLEHRGRVQKKASIYKGRVTRVEPSLEAAFVDFGGDRHGFLPLKEVAREYFNKSPKEAGGRISIKEALQEGQEVIVQVEKEERGNKGAALSTFISLAGRYLVVMPNNPRAGGISRRIEGEERQELKDALNSITIPNDMGVIVRTAGLGRSAEELQWDLDYLLTLWNSINQASTEKPSPFLIYQESNVIIRAVRDYLRQDINDVLIDNEAAYNEAMSFVQQVMPHYQNKIKLYKDSVPLFNRYQIESQIETAFQREVKLPSGGSIVIDPTEALVSIDINSARATKGSDIEETALNTNLEAADEVARQLRLRDSGGLVVIDFIDMTPPKHQRMVEERLREALTMDRARIQMGRISKFGLLELSRQRLRPSLEESTGLVCPRCNGTGMVRDVRSLALSIMRLIEEEVLKERTAQINASVPVSVATFLLNEKRQTLAELELRSKVRILILPNPHMDTPHYEVSRLRDDQVEENDDDGPSFKLVERIEAPALEVVLEAVDGESPKRQVAAVRNVTPVTQAPTQQAPREARATAAPAAKANTIAPVANNVSFLIWLKTFFSTLFGIKPEPEPVVPENRSNQNRNNNGGQRGGRGQGRGRQPERRQNNELQAAGGRPQTDSSTNDNGSNGNGNSNGGRPARGERRDAAEGTEQTPRPPRPPRPPRAPRPPRDPNREAAKEANREVAAEAVQADTAATASVDGNIAPAAANAEGGERRRRNRHPSRRQRGPRERDPQVLVDAGLPVPEELAAKTAAGVTAATVAATSNEAAQNSATTNEAPVIAANSAETTTAAVAEPTKAESAAVKQPVAEVADIEAAATVTESADATAATESAVAEVATSTTAEVVVTADTAPAESAAPEATVVATEAPKAAPEAEAEIAKKAAATEASPEPAAFVAAEATAEPSPEAAPKAVVEAAAEAPAETTEVQSEATEAAAPEAAVVETPSESKGEKAERRASNDPRVRRRLQREQEARLKAEAKATETPSEG</sequence>
<comment type="function">
    <text evidence="15">Endoribonuclease that plays a central role in RNA processing and decay. Required for the maturation of 5S and 16S rRNAs and the majority of tRNAs. Also involved in the degradation of most mRNAs.</text>
</comment>
<dbReference type="Pfam" id="PF20833">
    <property type="entry name" value="RNase_E_G_Thio"/>
    <property type="match status" value="1"/>
</dbReference>
<dbReference type="InterPro" id="IPR004659">
    <property type="entry name" value="RNase_E/G"/>
</dbReference>
<feature type="region of interest" description="Disordered" evidence="16">
    <location>
        <begin position="871"/>
        <end position="1009"/>
    </location>
</feature>
<keyword evidence="4 15" id="KW-0997">Cell inner membrane</keyword>
<evidence type="ECO:0000256" key="5">
    <source>
        <dbReference type="ARBA" id="ARBA00022552"/>
    </source>
</evidence>
<comment type="catalytic activity">
    <reaction evidence="15">
        <text>Endonucleolytic cleavage of single-stranded RNA in A- and U-rich regions.</text>
        <dbReference type="EC" id="3.1.26.12"/>
    </reaction>
</comment>
<evidence type="ECO:0000256" key="1">
    <source>
        <dbReference type="ARBA" id="ARBA00005663"/>
    </source>
</evidence>
<feature type="region of interest" description="Disordered" evidence="16">
    <location>
        <begin position="539"/>
        <end position="558"/>
    </location>
</feature>
<evidence type="ECO:0000256" key="4">
    <source>
        <dbReference type="ARBA" id="ARBA00022519"/>
    </source>
</evidence>
<dbReference type="InterPro" id="IPR048583">
    <property type="entry name" value="RNase_E_G_thioredoxin-like"/>
</dbReference>
<dbReference type="RefSeq" id="WP_379070234.1">
    <property type="nucleotide sequence ID" value="NZ_JBHTIT010000001.1"/>
</dbReference>
<feature type="compositionally biased region" description="Basic and acidic residues" evidence="16">
    <location>
        <begin position="967"/>
        <end position="1002"/>
    </location>
</feature>
<evidence type="ECO:0000256" key="8">
    <source>
        <dbReference type="ARBA" id="ARBA00022723"/>
    </source>
</evidence>
<feature type="binding site" evidence="15">
    <location>
        <position position="346"/>
    </location>
    <ligand>
        <name>Mg(2+)</name>
        <dbReference type="ChEBI" id="CHEBI:18420"/>
        <note>catalytic</note>
    </ligand>
</feature>
<keyword evidence="3 15" id="KW-0963">Cytoplasm</keyword>
<feature type="compositionally biased region" description="Low complexity" evidence="16">
    <location>
        <begin position="871"/>
        <end position="895"/>
    </location>
</feature>
<feature type="domain" description="S1 motif" evidence="17">
    <location>
        <begin position="39"/>
        <end position="120"/>
    </location>
</feature>
<feature type="compositionally biased region" description="Basic and acidic residues" evidence="16">
    <location>
        <begin position="689"/>
        <end position="706"/>
    </location>
</feature>
<keyword evidence="11 15" id="KW-0378">Hydrolase</keyword>
<evidence type="ECO:0000259" key="17">
    <source>
        <dbReference type="PROSITE" id="PS50126"/>
    </source>
</evidence>
<dbReference type="Pfam" id="PF00575">
    <property type="entry name" value="S1"/>
    <property type="match status" value="1"/>
</dbReference>
<evidence type="ECO:0000256" key="15">
    <source>
        <dbReference type="HAMAP-Rule" id="MF_00970"/>
    </source>
</evidence>
<keyword evidence="9 15" id="KW-0699">rRNA-binding</keyword>
<dbReference type="Pfam" id="PF10150">
    <property type="entry name" value="RNase_E_G"/>
    <property type="match status" value="1"/>
</dbReference>
<evidence type="ECO:0000256" key="10">
    <source>
        <dbReference type="ARBA" id="ARBA00022759"/>
    </source>
</evidence>
<keyword evidence="15" id="KW-0862">Zinc</keyword>
<comment type="similarity">
    <text evidence="15">Belongs to the RNase E/G family. RNase E subfamily.</text>
</comment>
<dbReference type="NCBIfam" id="TIGR00757">
    <property type="entry name" value="RNaseEG"/>
    <property type="match status" value="1"/>
</dbReference>
<feature type="compositionally biased region" description="Low complexity" evidence="16">
    <location>
        <begin position="707"/>
        <end position="732"/>
    </location>
</feature>
<evidence type="ECO:0000313" key="18">
    <source>
        <dbReference type="EMBL" id="MFD0949980.1"/>
    </source>
</evidence>
<dbReference type="Proteomes" id="UP001597044">
    <property type="component" value="Unassembled WGS sequence"/>
</dbReference>
<protein>
    <recommendedName>
        <fullName evidence="15">Ribonuclease E</fullName>
        <shortName evidence="15">RNase E</shortName>
        <ecNumber evidence="15">3.1.26.12</ecNumber>
    </recommendedName>
</protein>
<keyword evidence="6 15" id="KW-0819">tRNA processing</keyword>
<gene>
    <name evidence="15" type="primary">rne</name>
    <name evidence="18" type="ORF">ACFQ0F_06195</name>
</gene>
<dbReference type="EC" id="3.1.26.12" evidence="15"/>
<comment type="cofactor">
    <cofactor evidence="15">
        <name>Zn(2+)</name>
        <dbReference type="ChEBI" id="CHEBI:29105"/>
    </cofactor>
    <text evidence="15">Binds 2 Zn(2+) ions per homotetramer.</text>
</comment>
<feature type="region of interest" description="Disordered" evidence="16">
    <location>
        <begin position="591"/>
        <end position="760"/>
    </location>
</feature>
<dbReference type="CDD" id="cd04453">
    <property type="entry name" value="S1_RNase_E"/>
    <property type="match status" value="1"/>
</dbReference>
<keyword evidence="12 15" id="KW-0460">Magnesium</keyword>
<evidence type="ECO:0000256" key="9">
    <source>
        <dbReference type="ARBA" id="ARBA00022730"/>
    </source>
</evidence>
<keyword evidence="5 15" id="KW-0698">rRNA processing</keyword>
<dbReference type="Gene3D" id="2.40.50.140">
    <property type="entry name" value="Nucleic acid-binding proteins"/>
    <property type="match status" value="1"/>
</dbReference>
<dbReference type="InterPro" id="IPR003029">
    <property type="entry name" value="S1_domain"/>
</dbReference>
<keyword evidence="7 15" id="KW-0540">Nuclease</keyword>
<keyword evidence="19" id="KW-1185">Reference proteome</keyword>
<feature type="compositionally biased region" description="Gly residues" evidence="16">
    <location>
        <begin position="609"/>
        <end position="618"/>
    </location>
</feature>
<feature type="compositionally biased region" description="Basic residues" evidence="16">
    <location>
        <begin position="736"/>
        <end position="748"/>
    </location>
</feature>
<evidence type="ECO:0000256" key="3">
    <source>
        <dbReference type="ARBA" id="ARBA00022490"/>
    </source>
</evidence>
<name>A0ABW3HH60_9GAMM</name>
<dbReference type="SUPFAM" id="SSF50249">
    <property type="entry name" value="Nucleic acid-binding proteins"/>
    <property type="match status" value="1"/>
</dbReference>
<keyword evidence="14 15" id="KW-0472">Membrane</keyword>
<comment type="cofactor">
    <cofactor evidence="15">
        <name>Mg(2+)</name>
        <dbReference type="ChEBI" id="CHEBI:18420"/>
    </cofactor>
    <text evidence="15">Binds 1 Mg(2+) ion per subunit.</text>
</comment>
<feature type="compositionally biased region" description="Low complexity" evidence="16">
    <location>
        <begin position="639"/>
        <end position="648"/>
    </location>
</feature>
<feature type="compositionally biased region" description="Low complexity" evidence="16">
    <location>
        <begin position="598"/>
        <end position="608"/>
    </location>
</feature>
<proteinExistence type="inferred from homology"/>
<keyword evidence="8 15" id="KW-0479">Metal-binding</keyword>
<evidence type="ECO:0000313" key="19">
    <source>
        <dbReference type="Proteomes" id="UP001597044"/>
    </source>
</evidence>
<feature type="compositionally biased region" description="Pro residues" evidence="16">
    <location>
        <begin position="675"/>
        <end position="687"/>
    </location>
</feature>
<organism evidence="18 19">
    <name type="scientific">Paraperlucidibaca wandonensis</name>
    <dbReference type="NCBI Taxonomy" id="1268273"/>
    <lineage>
        <taxon>Bacteria</taxon>
        <taxon>Pseudomonadati</taxon>
        <taxon>Pseudomonadota</taxon>
        <taxon>Gammaproteobacteria</taxon>
        <taxon>Moraxellales</taxon>
        <taxon>Moraxellaceae</taxon>
        <taxon>Paraperlucidibaca</taxon>
    </lineage>
</organism>
<feature type="region of interest" description="Required for zinc-mediated homotetramerization and catalytic activity" evidence="15">
    <location>
        <begin position="404"/>
        <end position="407"/>
    </location>
</feature>
<comment type="caution">
    <text evidence="18">The sequence shown here is derived from an EMBL/GenBank/DDBJ whole genome shotgun (WGS) entry which is preliminary data.</text>
</comment>
<keyword evidence="13 15" id="KW-0694">RNA-binding</keyword>
<dbReference type="Gene3D" id="3.40.1260.20">
    <property type="entry name" value="Ribonuclease E, catalytic domain"/>
    <property type="match status" value="1"/>
</dbReference>
<keyword evidence="10 15" id="KW-0255">Endonuclease</keyword>
<dbReference type="SMART" id="SM00316">
    <property type="entry name" value="S1"/>
    <property type="match status" value="1"/>
</dbReference>
<keyword evidence="2 15" id="KW-1003">Cell membrane</keyword>
<dbReference type="InterPro" id="IPR028878">
    <property type="entry name" value="RNase_E"/>
</dbReference>
<accession>A0ABW3HH60</accession>
<dbReference type="InterPro" id="IPR012340">
    <property type="entry name" value="NA-bd_OB-fold"/>
</dbReference>
<evidence type="ECO:0000256" key="12">
    <source>
        <dbReference type="ARBA" id="ARBA00022842"/>
    </source>
</evidence>
<feature type="binding site" evidence="15">
    <location>
        <position position="404"/>
    </location>
    <ligand>
        <name>Zn(2+)</name>
        <dbReference type="ChEBI" id="CHEBI:29105"/>
        <note>ligand shared between dimeric partners</note>
    </ligand>
</feature>
<dbReference type="InterPro" id="IPR019307">
    <property type="entry name" value="RNA-bd_AU-1/RNase_E/G"/>
</dbReference>
<evidence type="ECO:0000256" key="13">
    <source>
        <dbReference type="ARBA" id="ARBA00022884"/>
    </source>
</evidence>
<feature type="binding site" evidence="15">
    <location>
        <position position="303"/>
    </location>
    <ligand>
        <name>Mg(2+)</name>
        <dbReference type="ChEBI" id="CHEBI:18420"/>
        <note>catalytic</note>
    </ligand>
</feature>
<evidence type="ECO:0000256" key="6">
    <source>
        <dbReference type="ARBA" id="ARBA00022694"/>
    </source>
</evidence>
<feature type="binding site" evidence="15">
    <location>
        <position position="407"/>
    </location>
    <ligand>
        <name>Zn(2+)</name>
        <dbReference type="ChEBI" id="CHEBI:29105"/>
        <note>ligand shared between dimeric partners</note>
    </ligand>
</feature>
<feature type="compositionally biased region" description="Low complexity" evidence="16">
    <location>
        <begin position="903"/>
        <end position="966"/>
    </location>
</feature>
<evidence type="ECO:0000256" key="11">
    <source>
        <dbReference type="ARBA" id="ARBA00022801"/>
    </source>
</evidence>
<comment type="subunit">
    <text evidence="15">Component of the RNA degradosome, which is a multiprotein complex involved in RNA processing and mRNA degradation. Within the RNA degradosome, RNase E assembles into a homotetramer formed by a dimer of dimers.</text>
</comment>
<dbReference type="PANTHER" id="PTHR30001:SF1">
    <property type="entry name" value="RIBONUCLEASE E_G-LIKE PROTEIN, CHLOROPLASTIC"/>
    <property type="match status" value="1"/>
</dbReference>
<comment type="similarity">
    <text evidence="1">Belongs to the RNase E/G family. RNase G subfamily.</text>
</comment>
<dbReference type="HAMAP" id="MF_00970">
    <property type="entry name" value="RNase_E"/>
    <property type="match status" value="1"/>
</dbReference>
<evidence type="ECO:0000256" key="7">
    <source>
        <dbReference type="ARBA" id="ARBA00022722"/>
    </source>
</evidence>
<dbReference type="PROSITE" id="PS50126">
    <property type="entry name" value="S1"/>
    <property type="match status" value="1"/>
</dbReference>
<comment type="subcellular location">
    <subcellularLocation>
        <location evidence="15">Cytoplasm</location>
    </subcellularLocation>
    <subcellularLocation>
        <location evidence="15">Cell inner membrane</location>
        <topology evidence="15">Peripheral membrane protein</topology>
        <orientation evidence="15">Cytoplasmic side</orientation>
    </subcellularLocation>
</comment>
<dbReference type="PANTHER" id="PTHR30001">
    <property type="entry name" value="RIBONUCLEASE"/>
    <property type="match status" value="1"/>
</dbReference>
<reference evidence="19" key="1">
    <citation type="journal article" date="2019" name="Int. J. Syst. Evol. Microbiol.">
        <title>The Global Catalogue of Microorganisms (GCM) 10K type strain sequencing project: providing services to taxonomists for standard genome sequencing and annotation.</title>
        <authorList>
            <consortium name="The Broad Institute Genomics Platform"/>
            <consortium name="The Broad Institute Genome Sequencing Center for Infectious Disease"/>
            <person name="Wu L."/>
            <person name="Ma J."/>
        </authorList>
    </citation>
    <scope>NUCLEOTIDE SEQUENCE [LARGE SCALE GENOMIC DNA]</scope>
    <source>
        <strain evidence="19">CCUG 63419</strain>
    </source>
</reference>
<dbReference type="EMBL" id="JBHTIT010000001">
    <property type="protein sequence ID" value="MFD0949980.1"/>
    <property type="molecule type" value="Genomic_DNA"/>
</dbReference>
<evidence type="ECO:0000256" key="2">
    <source>
        <dbReference type="ARBA" id="ARBA00022475"/>
    </source>
</evidence>